<dbReference type="PANTHER" id="PTHR13832:SF533">
    <property type="entry name" value="TGF-BETA-ACTIVATED KINASE 1 AND MAP3K7-BINDING PROTEIN 1"/>
    <property type="match status" value="1"/>
</dbReference>
<dbReference type="InterPro" id="IPR015655">
    <property type="entry name" value="PP2C"/>
</dbReference>
<dbReference type="GO" id="GO:0004722">
    <property type="term" value="F:protein serine/threonine phosphatase activity"/>
    <property type="evidence" value="ECO:0007669"/>
    <property type="project" value="InterPro"/>
</dbReference>
<dbReference type="PANTHER" id="PTHR13832">
    <property type="entry name" value="PROTEIN PHOSPHATASE 2C"/>
    <property type="match status" value="1"/>
</dbReference>
<feature type="region of interest" description="Disordered" evidence="1">
    <location>
        <begin position="394"/>
        <end position="450"/>
    </location>
</feature>
<dbReference type="Gene3D" id="3.60.40.10">
    <property type="entry name" value="PPM-type phosphatase domain"/>
    <property type="match status" value="1"/>
</dbReference>
<proteinExistence type="predicted"/>
<evidence type="ECO:0000256" key="1">
    <source>
        <dbReference type="SAM" id="MobiDB-lite"/>
    </source>
</evidence>
<dbReference type="Proteomes" id="UP001152320">
    <property type="component" value="Chromosome 8"/>
</dbReference>
<evidence type="ECO:0000313" key="3">
    <source>
        <dbReference type="EMBL" id="KAJ8037878.1"/>
    </source>
</evidence>
<dbReference type="SMART" id="SM00332">
    <property type="entry name" value="PP2Cc"/>
    <property type="match status" value="1"/>
</dbReference>
<dbReference type="InterPro" id="IPR036457">
    <property type="entry name" value="PPM-type-like_dom_sf"/>
</dbReference>
<dbReference type="SUPFAM" id="SSF81606">
    <property type="entry name" value="PP2C-like"/>
    <property type="match status" value="1"/>
</dbReference>
<dbReference type="InterPro" id="IPR001932">
    <property type="entry name" value="PPM-type_phosphatase-like_dom"/>
</dbReference>
<gene>
    <name evidence="3" type="ORF">HOLleu_18811</name>
</gene>
<keyword evidence="3" id="KW-0418">Kinase</keyword>
<feature type="domain" description="PPM-type phosphatase" evidence="2">
    <location>
        <begin position="23"/>
        <end position="360"/>
    </location>
</feature>
<feature type="compositionally biased region" description="Low complexity" evidence="1">
    <location>
        <begin position="394"/>
        <end position="404"/>
    </location>
</feature>
<accession>A0A9Q1C2C9</accession>
<keyword evidence="3" id="KW-0808">Transferase</keyword>
<dbReference type="Pfam" id="PF00481">
    <property type="entry name" value="PP2C"/>
    <property type="match status" value="1"/>
</dbReference>
<reference evidence="3" key="1">
    <citation type="submission" date="2021-10" db="EMBL/GenBank/DDBJ databases">
        <title>Tropical sea cucumber genome reveals ecological adaptation and Cuvierian tubules defense mechanism.</title>
        <authorList>
            <person name="Chen T."/>
        </authorList>
    </citation>
    <scope>NUCLEOTIDE SEQUENCE</scope>
    <source>
        <strain evidence="3">Nanhai2018</strain>
        <tissue evidence="3">Muscle</tissue>
    </source>
</reference>
<dbReference type="CDD" id="cd00143">
    <property type="entry name" value="PP2Cc"/>
    <property type="match status" value="1"/>
</dbReference>
<dbReference type="PROSITE" id="PS51746">
    <property type="entry name" value="PPM_2"/>
    <property type="match status" value="1"/>
</dbReference>
<protein>
    <submittedName>
        <fullName evidence="3">TGF-beta-activated kinase 1 and MAP3K7-binding protein 1</fullName>
    </submittedName>
</protein>
<dbReference type="GO" id="GO:0016301">
    <property type="term" value="F:kinase activity"/>
    <property type="evidence" value="ECO:0007669"/>
    <property type="project" value="UniProtKB-KW"/>
</dbReference>
<organism evidence="3 4">
    <name type="scientific">Holothuria leucospilota</name>
    <name type="common">Black long sea cucumber</name>
    <name type="synonym">Mertensiothuria leucospilota</name>
    <dbReference type="NCBI Taxonomy" id="206669"/>
    <lineage>
        <taxon>Eukaryota</taxon>
        <taxon>Metazoa</taxon>
        <taxon>Echinodermata</taxon>
        <taxon>Eleutherozoa</taxon>
        <taxon>Echinozoa</taxon>
        <taxon>Holothuroidea</taxon>
        <taxon>Aspidochirotacea</taxon>
        <taxon>Aspidochirotida</taxon>
        <taxon>Holothuriidae</taxon>
        <taxon>Holothuria</taxon>
    </lineage>
</organism>
<evidence type="ECO:0000259" key="2">
    <source>
        <dbReference type="PROSITE" id="PS51746"/>
    </source>
</evidence>
<dbReference type="AlphaFoldDB" id="A0A9Q1C2C9"/>
<evidence type="ECO:0000313" key="4">
    <source>
        <dbReference type="Proteomes" id="UP001152320"/>
    </source>
</evidence>
<name>A0A9Q1C2C9_HOLLE</name>
<keyword evidence="4" id="KW-1185">Reference proteome</keyword>
<sequence length="481" mass="53115">MADDEDREEQVWTDALPVCQHSGIGSLQNQGYKADGTRVTYRDSEDLFFHFRTDDANTYLYAIFDGYDGKEVAAFAHQRLPAELLLGQIEGVTDDDQVKQILSQAILIVERSYFETIDGLLAQKTMLSMNLPEGFNMRQTFQHQEEIAQLKEIEEKLKGGTALIVALLHRKKLYVANVGDSRALLCTKEENGALTVTKVSVDHNIANDDEVLRLEQLGLGTNVFQGEPLIGDSPATRTIGNYRVKGGYRDNPDLRCASKEPVIADPDIVGGIKMDGKVGFLVMFTHGFWQALEAATGTTNIDTDIVNMVAKEFSQQGTLSSVAQAVVDRVVRMHHDAFMSGGQQKELKRREDITVIVRNFDFPLGHTRHIYIPPRHVNVAQEYPVITPIYSPSSGSVNGGSSPSTPLPFDQTPTPNTTPKISRLESSGGVSTNSSEDSDQRPLSGSLGEAEEEEKMIDAYVNFNDLNIALLNTDTAEVYIQ</sequence>
<dbReference type="EMBL" id="JAIZAY010000008">
    <property type="protein sequence ID" value="KAJ8037878.1"/>
    <property type="molecule type" value="Genomic_DNA"/>
</dbReference>
<feature type="compositionally biased region" description="Polar residues" evidence="1">
    <location>
        <begin position="411"/>
        <end position="435"/>
    </location>
</feature>
<comment type="caution">
    <text evidence="3">The sequence shown here is derived from an EMBL/GenBank/DDBJ whole genome shotgun (WGS) entry which is preliminary data.</text>
</comment>
<dbReference type="OrthoDB" id="10049211at2759"/>